<gene>
    <name evidence="1" type="ORF">RUMCAL_02755</name>
</gene>
<keyword evidence="2" id="KW-1185">Reference proteome</keyword>
<dbReference type="Proteomes" id="UP000016662">
    <property type="component" value="Unassembled WGS sequence"/>
</dbReference>
<protein>
    <submittedName>
        <fullName evidence="1">Uncharacterized protein</fullName>
    </submittedName>
</protein>
<evidence type="ECO:0000313" key="1">
    <source>
        <dbReference type="EMBL" id="ERJ90783.1"/>
    </source>
</evidence>
<sequence length="48" mass="5232">MCACGLFCVTDAGRLLFFLKILSFPLHLFKAAAADLTTTPVFCYNSTV</sequence>
<accession>U2LUG5</accession>
<comment type="caution">
    <text evidence="1">The sequence shown here is derived from an EMBL/GenBank/DDBJ whole genome shotgun (WGS) entry which is preliminary data.</text>
</comment>
<dbReference type="EMBL" id="AWVF01000345">
    <property type="protein sequence ID" value="ERJ90783.1"/>
    <property type="molecule type" value="Genomic_DNA"/>
</dbReference>
<name>U2LUG5_9FIRM</name>
<dbReference type="STRING" id="411473.RUMCAL_02755"/>
<dbReference type="AlphaFoldDB" id="U2LUG5"/>
<proteinExistence type="predicted"/>
<organism evidence="1 2">
    <name type="scientific">Ruminococcus callidus ATCC 27760</name>
    <dbReference type="NCBI Taxonomy" id="411473"/>
    <lineage>
        <taxon>Bacteria</taxon>
        <taxon>Bacillati</taxon>
        <taxon>Bacillota</taxon>
        <taxon>Clostridia</taxon>
        <taxon>Eubacteriales</taxon>
        <taxon>Oscillospiraceae</taxon>
        <taxon>Ruminococcus</taxon>
    </lineage>
</organism>
<reference evidence="1 2" key="1">
    <citation type="submission" date="2013-07" db="EMBL/GenBank/DDBJ databases">
        <authorList>
            <person name="Weinstock G."/>
            <person name="Sodergren E."/>
            <person name="Wylie T."/>
            <person name="Fulton L."/>
            <person name="Fulton R."/>
            <person name="Fronick C."/>
            <person name="O'Laughlin M."/>
            <person name="Godfrey J."/>
            <person name="Miner T."/>
            <person name="Herter B."/>
            <person name="Appelbaum E."/>
            <person name="Cordes M."/>
            <person name="Lek S."/>
            <person name="Wollam A."/>
            <person name="Pepin K.H."/>
            <person name="Palsikar V.B."/>
            <person name="Mitreva M."/>
            <person name="Wilson R.K."/>
        </authorList>
    </citation>
    <scope>NUCLEOTIDE SEQUENCE [LARGE SCALE GENOMIC DNA]</scope>
    <source>
        <strain evidence="1 2">ATCC 27760</strain>
    </source>
</reference>
<dbReference type="HOGENOM" id="CLU_3157457_0_0_9"/>
<evidence type="ECO:0000313" key="2">
    <source>
        <dbReference type="Proteomes" id="UP000016662"/>
    </source>
</evidence>